<dbReference type="CDD" id="cd00159">
    <property type="entry name" value="RhoGAP"/>
    <property type="match status" value="1"/>
</dbReference>
<keyword evidence="5" id="KW-1185">Reference proteome</keyword>
<organism evidence="4 5">
    <name type="scientific">Macrophomina phaseolina</name>
    <dbReference type="NCBI Taxonomy" id="35725"/>
    <lineage>
        <taxon>Eukaryota</taxon>
        <taxon>Fungi</taxon>
        <taxon>Dikarya</taxon>
        <taxon>Ascomycota</taxon>
        <taxon>Pezizomycotina</taxon>
        <taxon>Dothideomycetes</taxon>
        <taxon>Dothideomycetes incertae sedis</taxon>
        <taxon>Botryosphaeriales</taxon>
        <taxon>Botryosphaeriaceae</taxon>
        <taxon>Macrophomina</taxon>
    </lineage>
</organism>
<dbReference type="SMART" id="SM00324">
    <property type="entry name" value="RhoGAP"/>
    <property type="match status" value="1"/>
</dbReference>
<feature type="compositionally biased region" description="Basic and acidic residues" evidence="2">
    <location>
        <begin position="225"/>
        <end position="236"/>
    </location>
</feature>
<dbReference type="Gene3D" id="1.10.555.10">
    <property type="entry name" value="Rho GTPase activation protein"/>
    <property type="match status" value="1"/>
</dbReference>
<dbReference type="InterPro" id="IPR008936">
    <property type="entry name" value="Rho_GTPase_activation_prot"/>
</dbReference>
<accession>A0ABQ8GQM7</accession>
<evidence type="ECO:0000259" key="3">
    <source>
        <dbReference type="PROSITE" id="PS50238"/>
    </source>
</evidence>
<feature type="compositionally biased region" description="Polar residues" evidence="2">
    <location>
        <begin position="585"/>
        <end position="599"/>
    </location>
</feature>
<dbReference type="Pfam" id="PF00620">
    <property type="entry name" value="RhoGAP"/>
    <property type="match status" value="1"/>
</dbReference>
<feature type="compositionally biased region" description="Basic and acidic residues" evidence="2">
    <location>
        <begin position="67"/>
        <end position="82"/>
    </location>
</feature>
<feature type="compositionally biased region" description="Polar residues" evidence="2">
    <location>
        <begin position="85"/>
        <end position="95"/>
    </location>
</feature>
<sequence>MPKSPSLSLNLHQPNKGHPQPQNGDNPRSPQSPRSPGSSQASRNEMIRNERNMDSYAASNSSNSHSGPERSPKAHPVKEDAPKSLFSNSKASKSMTRIGCGDNQMSIRQVSEGSSLPNSAAQAYPYKQSPGSTSDLAKSLESASISSSTTSHEPERYDQRAPSSHGRSQQNTPQSSHSNDHSTAKRPGQKHRFNLLSRSRSIRSDDVLNNTHQHPKPNTPSRFTPESEQRYIKRQPDQNGLKTAPIKEDRSFRDMMQNTSRNRSADRHTEPDEDTAAHPRDKNVPFFSNSFKDNPGADFLNNIKKSGTKAADGLGKAGKGFFGKLARSGSSHERDHGPVLDENYVCRVINLPLVEQTRRTRISKRLAASKDKTEFWMPALPWRCIDYLNMNGCEEEGLYRVPGSGKDVKYWQMRFDKELDINLFDEPNLYDINIIGSMFKAWLRELPDEIFPKATQKKIQEKCGDAKSTPQLLKDELSKLPPFNYYLLFAITCHISLLHSCSEKNKMDYRNLCICFQPCMKIEAFCFQFLVLDWRNCWQGCWTEKEYLEREMRILEPEKYPPQPALGLSTPNGSTSHLDDERAVSSGSSKPSTINSSTPERPRPPPLNSVSSREYEDEDATPTQAGHNGMRNELPKLSPMQPLSPIGSI</sequence>
<reference evidence="4 5" key="1">
    <citation type="journal article" date="2021" name="Nat. Commun.">
        <title>Genetic determinants of endophytism in the Arabidopsis root mycobiome.</title>
        <authorList>
            <person name="Mesny F."/>
            <person name="Miyauchi S."/>
            <person name="Thiergart T."/>
            <person name="Pickel B."/>
            <person name="Atanasova L."/>
            <person name="Karlsson M."/>
            <person name="Huettel B."/>
            <person name="Barry K.W."/>
            <person name="Haridas S."/>
            <person name="Chen C."/>
            <person name="Bauer D."/>
            <person name="Andreopoulos W."/>
            <person name="Pangilinan J."/>
            <person name="LaButti K."/>
            <person name="Riley R."/>
            <person name="Lipzen A."/>
            <person name="Clum A."/>
            <person name="Drula E."/>
            <person name="Henrissat B."/>
            <person name="Kohler A."/>
            <person name="Grigoriev I.V."/>
            <person name="Martin F.M."/>
            <person name="Hacquard S."/>
        </authorList>
    </citation>
    <scope>NUCLEOTIDE SEQUENCE [LARGE SCALE GENOMIC DNA]</scope>
    <source>
        <strain evidence="4 5">MPI-SDFR-AT-0080</strain>
    </source>
</reference>
<dbReference type="InterPro" id="IPR000198">
    <property type="entry name" value="RhoGAP_dom"/>
</dbReference>
<feature type="compositionally biased region" description="Low complexity" evidence="2">
    <location>
        <begin position="55"/>
        <end position="66"/>
    </location>
</feature>
<feature type="compositionally biased region" description="Polar residues" evidence="2">
    <location>
        <begin position="103"/>
        <end position="121"/>
    </location>
</feature>
<feature type="compositionally biased region" description="Basic and acidic residues" evidence="2">
    <location>
        <begin position="263"/>
        <end position="283"/>
    </location>
</feature>
<gene>
    <name evidence="4" type="ORF">B0J12DRAFT_234260</name>
</gene>
<dbReference type="InterPro" id="IPR050729">
    <property type="entry name" value="Rho-GAP"/>
</dbReference>
<feature type="compositionally biased region" description="Low complexity" evidence="2">
    <location>
        <begin position="136"/>
        <end position="151"/>
    </location>
</feature>
<evidence type="ECO:0000313" key="5">
    <source>
        <dbReference type="Proteomes" id="UP000774617"/>
    </source>
</evidence>
<feature type="compositionally biased region" description="Polar residues" evidence="2">
    <location>
        <begin position="161"/>
        <end position="177"/>
    </location>
</feature>
<evidence type="ECO:0000256" key="1">
    <source>
        <dbReference type="ARBA" id="ARBA00022468"/>
    </source>
</evidence>
<feature type="region of interest" description="Disordered" evidence="2">
    <location>
        <begin position="560"/>
        <end position="649"/>
    </location>
</feature>
<dbReference type="PANTHER" id="PTHR23176:SF125">
    <property type="entry name" value="GTPASE ACTIVATOR (BEM2), PUTATIVE (AFU_ORTHOLOGUE AFUA_7G04450)-RELATED"/>
    <property type="match status" value="1"/>
</dbReference>
<feature type="compositionally biased region" description="Low complexity" evidence="2">
    <location>
        <begin position="27"/>
        <end position="43"/>
    </location>
</feature>
<comment type="caution">
    <text evidence="4">The sequence shown here is derived from an EMBL/GenBank/DDBJ whole genome shotgun (WGS) entry which is preliminary data.</text>
</comment>
<evidence type="ECO:0000256" key="2">
    <source>
        <dbReference type="SAM" id="MobiDB-lite"/>
    </source>
</evidence>
<feature type="domain" description="Rho-GAP" evidence="3">
    <location>
        <begin position="364"/>
        <end position="555"/>
    </location>
</feature>
<keyword evidence="1" id="KW-0343">GTPase activation</keyword>
<dbReference type="SUPFAM" id="SSF48350">
    <property type="entry name" value="GTPase activation domain, GAP"/>
    <property type="match status" value="1"/>
</dbReference>
<feature type="compositionally biased region" description="Polar residues" evidence="2">
    <location>
        <begin position="1"/>
        <end position="13"/>
    </location>
</feature>
<evidence type="ECO:0000313" key="4">
    <source>
        <dbReference type="EMBL" id="KAH7062317.1"/>
    </source>
</evidence>
<feature type="region of interest" description="Disordered" evidence="2">
    <location>
        <begin position="1"/>
        <end position="290"/>
    </location>
</feature>
<dbReference type="PROSITE" id="PS50238">
    <property type="entry name" value="RHOGAP"/>
    <property type="match status" value="1"/>
</dbReference>
<dbReference type="EMBL" id="JAGTJR010000003">
    <property type="protein sequence ID" value="KAH7062317.1"/>
    <property type="molecule type" value="Genomic_DNA"/>
</dbReference>
<dbReference type="Proteomes" id="UP000774617">
    <property type="component" value="Unassembled WGS sequence"/>
</dbReference>
<protein>
    <recommendedName>
        <fullName evidence="3">Rho-GAP domain-containing protein</fullName>
    </recommendedName>
</protein>
<name>A0ABQ8GQM7_9PEZI</name>
<proteinExistence type="predicted"/>
<dbReference type="PANTHER" id="PTHR23176">
    <property type="entry name" value="RHO/RAC/CDC GTPASE-ACTIVATING PROTEIN"/>
    <property type="match status" value="1"/>
</dbReference>